<dbReference type="Pfam" id="PF05859">
    <property type="entry name" value="Mis12"/>
    <property type="match status" value="1"/>
</dbReference>
<keyword evidence="5" id="KW-0498">Mitosis</keyword>
<evidence type="ECO:0000256" key="3">
    <source>
        <dbReference type="ARBA" id="ARBA00022454"/>
    </source>
</evidence>
<evidence type="ECO:0000256" key="4">
    <source>
        <dbReference type="ARBA" id="ARBA00022618"/>
    </source>
</evidence>
<dbReference type="Proteomes" id="UP000195602">
    <property type="component" value="Unassembled WGS sequence"/>
</dbReference>
<accession>A0AA91T4B0</accession>
<evidence type="ECO:0000256" key="7">
    <source>
        <dbReference type="ARBA" id="ARBA00023054"/>
    </source>
</evidence>
<evidence type="ECO:0000256" key="6">
    <source>
        <dbReference type="ARBA" id="ARBA00022838"/>
    </source>
</evidence>
<dbReference type="OMA" id="CTQAMET"/>
<keyword evidence="9" id="KW-0137">Centromere</keyword>
<evidence type="ECO:0000313" key="10">
    <source>
        <dbReference type="EMBL" id="OVF11042.1"/>
    </source>
</evidence>
<evidence type="ECO:0000256" key="1">
    <source>
        <dbReference type="ARBA" id="ARBA00004629"/>
    </source>
</evidence>
<dbReference type="GO" id="GO:0005634">
    <property type="term" value="C:nucleus"/>
    <property type="evidence" value="ECO:0007669"/>
    <property type="project" value="InterPro"/>
</dbReference>
<gene>
    <name evidence="10" type="ORF">A9F13_01g04928</name>
</gene>
<dbReference type="GO" id="GO:0000070">
    <property type="term" value="P:mitotic sister chromatid segregation"/>
    <property type="evidence" value="ECO:0007669"/>
    <property type="project" value="TreeGrafter"/>
</dbReference>
<dbReference type="GO" id="GO:0000444">
    <property type="term" value="C:MIS12/MIND type complex"/>
    <property type="evidence" value="ECO:0007669"/>
    <property type="project" value="TreeGrafter"/>
</dbReference>
<evidence type="ECO:0000313" key="11">
    <source>
        <dbReference type="Proteomes" id="UP000195602"/>
    </source>
</evidence>
<evidence type="ECO:0000256" key="5">
    <source>
        <dbReference type="ARBA" id="ARBA00022776"/>
    </source>
</evidence>
<comment type="subcellular location">
    <subcellularLocation>
        <location evidence="1">Chromosome</location>
        <location evidence="1">Centromere</location>
        <location evidence="1">Kinetochore</location>
    </subcellularLocation>
</comment>
<evidence type="ECO:0000256" key="9">
    <source>
        <dbReference type="ARBA" id="ARBA00023328"/>
    </source>
</evidence>
<dbReference type="PANTHER" id="PTHR14527">
    <property type="entry name" value="PROTEIN MIS12 HOMOLOG"/>
    <property type="match status" value="1"/>
</dbReference>
<dbReference type="EMBL" id="LYUB02000001">
    <property type="protein sequence ID" value="OVF11042.1"/>
    <property type="molecule type" value="Genomic_DNA"/>
</dbReference>
<keyword evidence="6" id="KW-0995">Kinetochore</keyword>
<evidence type="ECO:0000256" key="8">
    <source>
        <dbReference type="ARBA" id="ARBA00023306"/>
    </source>
</evidence>
<protein>
    <recommendedName>
        <fullName evidence="12">Kinetochore-associated protein</fullName>
    </recommendedName>
</protein>
<dbReference type="InterPro" id="IPR008685">
    <property type="entry name" value="Centromere_Mis12"/>
</dbReference>
<sequence>MNSSDYRATALLSEHLGFAPLTLIDEVINDVNQIMYNCTDALERFLLKRREVQVQALQNAKQGSGSNPNPMNGDYVSSSVFPLEEIKSGAAELETLLVSHVDKNFDKFELYTLRNILTIPRDLVEGGWIRLKHHEGLDLGLSLESSDGSNANEVMKQLISNINLELQLRKILLLQKAKATKIIGLLRQCKLCIEKVISANSGTLLPADVAKILKQHLQPINENVYYLLNQVDELLLQVLKLNDKFMKDKSLEGVRDLRFTPTNRDCYVHDKTVRILEQIGILGPDAGHNSSATVLYSAYAHT</sequence>
<reference evidence="10 11" key="1">
    <citation type="submission" date="2017-04" db="EMBL/GenBank/DDBJ databases">
        <title>Draft genome of the yeast Clavispora lusitaniae type strain CBS 6936.</title>
        <authorList>
            <person name="Durrens P."/>
            <person name="Klopp C."/>
            <person name="Biteau N."/>
            <person name="Fitton-Ouhabi V."/>
            <person name="Dementhon K."/>
            <person name="Accoceberry I."/>
            <person name="Sherman D.J."/>
            <person name="Noel T."/>
        </authorList>
    </citation>
    <scope>NUCLEOTIDE SEQUENCE [LARGE SCALE GENOMIC DNA]</scope>
    <source>
        <strain evidence="10 11">CBS 6936</strain>
    </source>
</reference>
<comment type="caution">
    <text evidence="10">The sequence shown here is derived from an EMBL/GenBank/DDBJ whole genome shotgun (WGS) entry which is preliminary data.</text>
</comment>
<keyword evidence="4" id="KW-0132">Cell division</keyword>
<comment type="similarity">
    <text evidence="2">Belongs to the mis12 family.</text>
</comment>
<keyword evidence="8" id="KW-0131">Cell cycle</keyword>
<evidence type="ECO:0000256" key="2">
    <source>
        <dbReference type="ARBA" id="ARBA00008643"/>
    </source>
</evidence>
<dbReference type="GO" id="GO:0051382">
    <property type="term" value="P:kinetochore assembly"/>
    <property type="evidence" value="ECO:0007669"/>
    <property type="project" value="TreeGrafter"/>
</dbReference>
<evidence type="ECO:0008006" key="12">
    <source>
        <dbReference type="Google" id="ProtNLM"/>
    </source>
</evidence>
<dbReference type="GO" id="GO:0051301">
    <property type="term" value="P:cell division"/>
    <property type="evidence" value="ECO:0007669"/>
    <property type="project" value="UniProtKB-KW"/>
</dbReference>
<dbReference type="AlphaFoldDB" id="A0AA91T4B0"/>
<dbReference type="KEGG" id="clus:A9F13_01g04928"/>
<name>A0AA91T4B0_CLALS</name>
<keyword evidence="7" id="KW-0175">Coiled coil</keyword>
<proteinExistence type="inferred from homology"/>
<keyword evidence="3" id="KW-0158">Chromosome</keyword>
<organism evidence="10 11">
    <name type="scientific">Clavispora lusitaniae</name>
    <name type="common">Candida lusitaniae</name>
    <dbReference type="NCBI Taxonomy" id="36911"/>
    <lineage>
        <taxon>Eukaryota</taxon>
        <taxon>Fungi</taxon>
        <taxon>Dikarya</taxon>
        <taxon>Ascomycota</taxon>
        <taxon>Saccharomycotina</taxon>
        <taxon>Pichiomycetes</taxon>
        <taxon>Metschnikowiaceae</taxon>
        <taxon>Clavispora</taxon>
    </lineage>
</organism>
<dbReference type="PANTHER" id="PTHR14527:SF2">
    <property type="entry name" value="PROTEIN MIS12 HOMOLOG"/>
    <property type="match status" value="1"/>
</dbReference>